<dbReference type="InterPro" id="IPR013783">
    <property type="entry name" value="Ig-like_fold"/>
</dbReference>
<comment type="caution">
    <text evidence="4">The sequence shown here is derived from an EMBL/GenBank/DDBJ whole genome shotgun (WGS) entry which is preliminary data.</text>
</comment>
<reference evidence="4 5" key="1">
    <citation type="journal article" date="2016" name="Nat. Commun.">
        <title>Thousands of microbial genomes shed light on interconnected biogeochemical processes in an aquifer system.</title>
        <authorList>
            <person name="Anantharaman K."/>
            <person name="Brown C.T."/>
            <person name="Hug L.A."/>
            <person name="Sharon I."/>
            <person name="Castelle C.J."/>
            <person name="Probst A.J."/>
            <person name="Thomas B.C."/>
            <person name="Singh A."/>
            <person name="Wilkins M.J."/>
            <person name="Karaoz U."/>
            <person name="Brodie E.L."/>
            <person name="Williams K.H."/>
            <person name="Hubbard S.S."/>
            <person name="Banfield J.F."/>
        </authorList>
    </citation>
    <scope>NUCLEOTIDE SEQUENCE [LARGE SCALE GENOMIC DNA]</scope>
</reference>
<evidence type="ECO:0000259" key="3">
    <source>
        <dbReference type="PROSITE" id="PS50093"/>
    </source>
</evidence>
<keyword evidence="1" id="KW-0812">Transmembrane</keyword>
<protein>
    <recommendedName>
        <fullName evidence="3">PKD domain-containing protein</fullName>
    </recommendedName>
</protein>
<dbReference type="InterPro" id="IPR035986">
    <property type="entry name" value="PKD_dom_sf"/>
</dbReference>
<dbReference type="AlphaFoldDB" id="A0A1G2R659"/>
<dbReference type="SMART" id="SM00089">
    <property type="entry name" value="PKD"/>
    <property type="match status" value="1"/>
</dbReference>
<sequence length="847" mass="94123">MQSTGRSIGIVLILGVLVFAPQFAVAKTNTPPIANPGGPYEGTTNTTQPILFDGSASSDADKDPLTYAWDFGDGTTGVWKSILHAYQRPGVFTVSLTVSDGTAADTKTTTAVISLKAPVNPSPESGAPFTSFPLILSWENVPEAQSYRYELIEYKEWLQGKTQSEKDAWIKEWTDADIRDWMEDGVQNGFLTVISQQTKNFDSSVLKFLEPWYPASWYQGDDCTTWKKKDENNDEKLDECTDNDVRKFIKEKQQKIWHVKSCEDTRGTTCGPWSAVWDFTYLLKPPMLKSPDGSLPVTLDWDDVAGANSYEILAGPCPSWMQETGDCYRITEKESRYEDDICFFTRNTYYVWQVASCLDENSQFCGPESSQNDFTTALLTDPLSAPTSLKPPLHEDGSPLTVSWQDSLSWNGPACGSFYQIRFTRDDGVQTEFSTPTEQSESVELSGNEKDEKGNLIEIPELKAFWGNASNLNRIFDWTTTPCWKTPISGVPDCTNTRVSAVAKLQTAGASPTLLQPADGSSTKIPILLSWQGDGASYRYQIAKDERFTQIATEGAALGTSIEIAYAPSDIIPGTPYWWRVKTCVDEKGDVCGPWSGAFTFSTFPLLIPDTPNPPDGGSITLDQQVSWKKADAANAYAYHLEYACRDEKENKEECVAYGANVCPDIDAIKIIKDNKIITHNSFELPYCMGQYEWKALSCLDNKCEGPPETKTTWSNGGVAWKLSALQPLSAGAGLVPCGRLANNDATPYDETEKCQLKHAGFLLQNLLDFILWKLSLATLLVLAVMTGATSYFSLGGPNALKRIKATFRSFLAGFLMLMFAWMFVNIVLMLFGFNFEFFGKWWEISF</sequence>
<proteinExistence type="predicted"/>
<dbReference type="InterPro" id="IPR022409">
    <property type="entry name" value="PKD/Chitinase_dom"/>
</dbReference>
<dbReference type="Gene3D" id="2.60.40.10">
    <property type="entry name" value="Immunoglobulins"/>
    <property type="match status" value="2"/>
</dbReference>
<dbReference type="InterPro" id="IPR000601">
    <property type="entry name" value="PKD_dom"/>
</dbReference>
<dbReference type="EMBL" id="MHTW01000008">
    <property type="protein sequence ID" value="OHA67581.1"/>
    <property type="molecule type" value="Genomic_DNA"/>
</dbReference>
<dbReference type="STRING" id="1802451.A3C82_01380"/>
<dbReference type="Proteomes" id="UP000176901">
    <property type="component" value="Unassembled WGS sequence"/>
</dbReference>
<evidence type="ECO:0000313" key="5">
    <source>
        <dbReference type="Proteomes" id="UP000176901"/>
    </source>
</evidence>
<dbReference type="PROSITE" id="PS50093">
    <property type="entry name" value="PKD"/>
    <property type="match status" value="1"/>
</dbReference>
<evidence type="ECO:0000256" key="2">
    <source>
        <dbReference type="SAM" id="SignalP"/>
    </source>
</evidence>
<feature type="transmembrane region" description="Helical" evidence="1">
    <location>
        <begin position="771"/>
        <end position="795"/>
    </location>
</feature>
<keyword evidence="2" id="KW-0732">Signal</keyword>
<accession>A0A1G2R659</accession>
<keyword evidence="1" id="KW-0472">Membrane</keyword>
<feature type="signal peptide" evidence="2">
    <location>
        <begin position="1"/>
        <end position="26"/>
    </location>
</feature>
<keyword evidence="1" id="KW-1133">Transmembrane helix</keyword>
<dbReference type="SUPFAM" id="SSF49299">
    <property type="entry name" value="PKD domain"/>
    <property type="match status" value="1"/>
</dbReference>
<name>A0A1G2R659_9BACT</name>
<dbReference type="Pfam" id="PF18911">
    <property type="entry name" value="PKD_4"/>
    <property type="match status" value="1"/>
</dbReference>
<organism evidence="4 5">
    <name type="scientific">Candidatus Wildermuthbacteria bacterium RIFCSPHIGHO2_02_FULL_47_12</name>
    <dbReference type="NCBI Taxonomy" id="1802451"/>
    <lineage>
        <taxon>Bacteria</taxon>
        <taxon>Candidatus Wildermuthiibacteriota</taxon>
    </lineage>
</organism>
<evidence type="ECO:0000256" key="1">
    <source>
        <dbReference type="SAM" id="Phobius"/>
    </source>
</evidence>
<feature type="transmembrane region" description="Helical" evidence="1">
    <location>
        <begin position="807"/>
        <end position="834"/>
    </location>
</feature>
<evidence type="ECO:0000313" key="4">
    <source>
        <dbReference type="EMBL" id="OHA67581.1"/>
    </source>
</evidence>
<dbReference type="CDD" id="cd00146">
    <property type="entry name" value="PKD"/>
    <property type="match status" value="1"/>
</dbReference>
<feature type="chain" id="PRO_5009584207" description="PKD domain-containing protein" evidence="2">
    <location>
        <begin position="27"/>
        <end position="847"/>
    </location>
</feature>
<gene>
    <name evidence="4" type="ORF">A3C82_01380</name>
</gene>
<feature type="domain" description="PKD" evidence="3">
    <location>
        <begin position="63"/>
        <end position="113"/>
    </location>
</feature>